<dbReference type="RefSeq" id="WP_129385406.1">
    <property type="nucleotide sequence ID" value="NZ_CP035494.1"/>
</dbReference>
<feature type="transmembrane region" description="Helical" evidence="6">
    <location>
        <begin position="341"/>
        <end position="358"/>
    </location>
</feature>
<evidence type="ECO:0000256" key="4">
    <source>
        <dbReference type="ARBA" id="ARBA00022989"/>
    </source>
</evidence>
<feature type="transmembrane region" description="Helical" evidence="6">
    <location>
        <begin position="120"/>
        <end position="144"/>
    </location>
</feature>
<keyword evidence="8" id="KW-1185">Reference proteome</keyword>
<dbReference type="GO" id="GO:0005886">
    <property type="term" value="C:plasma membrane"/>
    <property type="evidence" value="ECO:0007669"/>
    <property type="project" value="UniProtKB-SubCell"/>
</dbReference>
<feature type="transmembrane region" description="Helical" evidence="6">
    <location>
        <begin position="179"/>
        <end position="200"/>
    </location>
</feature>
<gene>
    <name evidence="7" type="ORF">ET475_01635</name>
</gene>
<keyword evidence="2" id="KW-1003">Cell membrane</keyword>
<dbReference type="GO" id="GO:0022857">
    <property type="term" value="F:transmembrane transporter activity"/>
    <property type="evidence" value="ECO:0007669"/>
    <property type="project" value="InterPro"/>
</dbReference>
<protein>
    <submittedName>
        <fullName evidence="7">ABC transporter permease</fullName>
    </submittedName>
</protein>
<accession>A0A4P6EA35</accession>
<comment type="subcellular location">
    <subcellularLocation>
        <location evidence="1">Cell membrane</location>
        <topology evidence="1">Multi-pass membrane protein</topology>
    </subcellularLocation>
</comment>
<evidence type="ECO:0000256" key="6">
    <source>
        <dbReference type="SAM" id="Phobius"/>
    </source>
</evidence>
<dbReference type="KEGG" id="mprt:ET475_01635"/>
<evidence type="ECO:0000256" key="2">
    <source>
        <dbReference type="ARBA" id="ARBA00022475"/>
    </source>
</evidence>
<feature type="transmembrane region" description="Helical" evidence="6">
    <location>
        <begin position="207"/>
        <end position="228"/>
    </location>
</feature>
<feature type="transmembrane region" description="Helical" evidence="6">
    <location>
        <begin position="151"/>
        <end position="173"/>
    </location>
</feature>
<evidence type="ECO:0000256" key="1">
    <source>
        <dbReference type="ARBA" id="ARBA00004651"/>
    </source>
</evidence>
<evidence type="ECO:0000313" key="8">
    <source>
        <dbReference type="Proteomes" id="UP000293995"/>
    </source>
</evidence>
<dbReference type="OrthoDB" id="9792579at2"/>
<keyword evidence="4 6" id="KW-1133">Transmembrane helix</keyword>
<feature type="transmembrane region" description="Helical" evidence="6">
    <location>
        <begin position="22"/>
        <end position="41"/>
    </location>
</feature>
<feature type="transmembrane region" description="Helical" evidence="6">
    <location>
        <begin position="312"/>
        <end position="329"/>
    </location>
</feature>
<feature type="transmembrane region" description="Helical" evidence="6">
    <location>
        <begin position="94"/>
        <end position="114"/>
    </location>
</feature>
<feature type="transmembrane region" description="Helical" evidence="6">
    <location>
        <begin position="61"/>
        <end position="82"/>
    </location>
</feature>
<feature type="transmembrane region" description="Helical" evidence="6">
    <location>
        <begin position="395"/>
        <end position="413"/>
    </location>
</feature>
<evidence type="ECO:0000256" key="5">
    <source>
        <dbReference type="ARBA" id="ARBA00023136"/>
    </source>
</evidence>
<name>A0A4P6EA35_9MICO</name>
<keyword evidence="5 6" id="KW-0472">Membrane</keyword>
<dbReference type="EMBL" id="CP035494">
    <property type="protein sequence ID" value="QAY58824.1"/>
    <property type="molecule type" value="Genomic_DNA"/>
</dbReference>
<proteinExistence type="predicted"/>
<feature type="transmembrane region" description="Helical" evidence="6">
    <location>
        <begin position="265"/>
        <end position="282"/>
    </location>
</feature>
<dbReference type="CDD" id="cd06580">
    <property type="entry name" value="TM_PBP1_transp_TpRbsC_like"/>
    <property type="match status" value="1"/>
</dbReference>
<reference evidence="7 8" key="1">
    <citation type="submission" date="2019-01" db="EMBL/GenBank/DDBJ databases">
        <title>Genome sequencing of strain DFW100M-13.</title>
        <authorList>
            <person name="Heo J."/>
            <person name="Kim S.-J."/>
            <person name="Kim J.-S."/>
            <person name="Hong S.-B."/>
            <person name="Kwon S.-W."/>
        </authorList>
    </citation>
    <scope>NUCLEOTIDE SEQUENCE [LARGE SCALE GENOMIC DNA]</scope>
    <source>
        <strain evidence="7 8">DFW100M-13</strain>
    </source>
</reference>
<sequence length="424" mass="44896">MTALTATNAADFTVVRTRHFKLPITLTIVTVLLGVLFLLSPVTGESIFQISDRVSFDLADIHVPSAPTVWIAWVILAVLTAWTWWDAAAYRRTGLWLSIVFAVMAMFAFLTWAAQDGGVVPVAGTLAGALSLSVPLVYGALAGVIGERGGVVNIAIEAQLLLGAFAAVILSSITHNPFVGLIGAMIGGVFVAFILAAFAIKYLVDQIIVGVVLNVFASGLTGFLYGALLAPNEAALNTAVGFPRWKIPLLGDIPVIGPVFFNQTFIVYLMYVVIAVVAWGMYRTRWGLRLRAVGEHPQAADTVGIKVNPTRFWNVLLAGAIAGIGGAYFTLVSVPQFTKDMTAGLGFIALAAVIFGGWDPIKATLAALLFGFATNLQNLLTVLKTPIPSEFMLMLPYVVTILAVAGFAGKITAPAADGKPYIKG</sequence>
<organism evidence="7 8">
    <name type="scientific">Microbacterium protaetiae</name>
    <dbReference type="NCBI Taxonomy" id="2509458"/>
    <lineage>
        <taxon>Bacteria</taxon>
        <taxon>Bacillati</taxon>
        <taxon>Actinomycetota</taxon>
        <taxon>Actinomycetes</taxon>
        <taxon>Micrococcales</taxon>
        <taxon>Microbacteriaceae</taxon>
        <taxon>Microbacterium</taxon>
    </lineage>
</organism>
<evidence type="ECO:0000256" key="3">
    <source>
        <dbReference type="ARBA" id="ARBA00022692"/>
    </source>
</evidence>
<keyword evidence="3 6" id="KW-0812">Transmembrane</keyword>
<dbReference type="Pfam" id="PF02653">
    <property type="entry name" value="BPD_transp_2"/>
    <property type="match status" value="1"/>
</dbReference>
<dbReference type="InterPro" id="IPR001851">
    <property type="entry name" value="ABC_transp_permease"/>
</dbReference>
<evidence type="ECO:0000313" key="7">
    <source>
        <dbReference type="EMBL" id="QAY58824.1"/>
    </source>
</evidence>
<feature type="transmembrane region" description="Helical" evidence="6">
    <location>
        <begin position="365"/>
        <end position="383"/>
    </location>
</feature>
<dbReference type="PANTHER" id="PTHR43370:SF1">
    <property type="entry name" value="GUANOSINE ABC TRANSPORTER PERMEASE PROTEIN NUPQ"/>
    <property type="match status" value="1"/>
</dbReference>
<dbReference type="PANTHER" id="PTHR43370">
    <property type="entry name" value="SUGAR ABC TRANSPORTER INTEGRAL MEMBRANE PROTEIN-RELATED"/>
    <property type="match status" value="1"/>
</dbReference>
<dbReference type="Proteomes" id="UP000293995">
    <property type="component" value="Chromosome"/>
</dbReference>
<dbReference type="AlphaFoldDB" id="A0A4P6EA35"/>